<dbReference type="InterPro" id="IPR003798">
    <property type="entry name" value="DNA_recombination_RmuC"/>
</dbReference>
<evidence type="ECO:0008006" key="4">
    <source>
        <dbReference type="Google" id="ProtNLM"/>
    </source>
</evidence>
<name>A0A382BDX1_9ZZZZ</name>
<dbReference type="GO" id="GO:0006310">
    <property type="term" value="P:DNA recombination"/>
    <property type="evidence" value="ECO:0007669"/>
    <property type="project" value="UniProtKB-KW"/>
</dbReference>
<organism evidence="3">
    <name type="scientific">marine metagenome</name>
    <dbReference type="NCBI Taxonomy" id="408172"/>
    <lineage>
        <taxon>unclassified sequences</taxon>
        <taxon>metagenomes</taxon>
        <taxon>ecological metagenomes</taxon>
    </lineage>
</organism>
<accession>A0A382BDX1</accession>
<sequence length="251" mass="27969">MEIILILLVVALLALGLLLYRQFRKTNASPLDLVSLIQTNHQLMGDKLQQQERMLRETLQKQEHTATTSIGRLNERLAVISSAQKNISDLAGQIGTLQNVLDNKQARGLFGEFQLENLVKSALPPDSYALQHTLSNGRRVDCLIRFPNPPGATAVDSKFPLESYRALTAATTEETRKPLVRTFSADIVRHLEAIAERYIIPGETAESALMFVPSETIFAEIHAHHEAVVKKGHQLRVYIVSPSTLWATLNT</sequence>
<keyword evidence="2" id="KW-0233">DNA recombination</keyword>
<dbReference type="PANTHER" id="PTHR30563:SF0">
    <property type="entry name" value="DNA RECOMBINATION PROTEIN RMUC"/>
    <property type="match status" value="1"/>
</dbReference>
<dbReference type="Pfam" id="PF02646">
    <property type="entry name" value="RmuC"/>
    <property type="match status" value="1"/>
</dbReference>
<evidence type="ECO:0000256" key="1">
    <source>
        <dbReference type="ARBA" id="ARBA00023054"/>
    </source>
</evidence>
<reference evidence="3" key="1">
    <citation type="submission" date="2018-05" db="EMBL/GenBank/DDBJ databases">
        <authorList>
            <person name="Lanie J.A."/>
            <person name="Ng W.-L."/>
            <person name="Kazmierczak K.M."/>
            <person name="Andrzejewski T.M."/>
            <person name="Davidsen T.M."/>
            <person name="Wayne K.J."/>
            <person name="Tettelin H."/>
            <person name="Glass J.I."/>
            <person name="Rusch D."/>
            <person name="Podicherti R."/>
            <person name="Tsui H.-C.T."/>
            <person name="Winkler M.E."/>
        </authorList>
    </citation>
    <scope>NUCLEOTIDE SEQUENCE</scope>
</reference>
<dbReference type="EMBL" id="UINC01029370">
    <property type="protein sequence ID" value="SVB11968.1"/>
    <property type="molecule type" value="Genomic_DNA"/>
</dbReference>
<proteinExistence type="predicted"/>
<evidence type="ECO:0000313" key="3">
    <source>
        <dbReference type="EMBL" id="SVB11968.1"/>
    </source>
</evidence>
<protein>
    <recommendedName>
        <fullName evidence="4">DNA recombination protein RmuC</fullName>
    </recommendedName>
</protein>
<dbReference type="AlphaFoldDB" id="A0A382BDX1"/>
<dbReference type="PANTHER" id="PTHR30563">
    <property type="entry name" value="DNA RECOMBINATION PROTEIN RMUC"/>
    <property type="match status" value="1"/>
</dbReference>
<feature type="non-terminal residue" evidence="3">
    <location>
        <position position="251"/>
    </location>
</feature>
<evidence type="ECO:0000256" key="2">
    <source>
        <dbReference type="ARBA" id="ARBA00023172"/>
    </source>
</evidence>
<gene>
    <name evidence="3" type="ORF">METZ01_LOCUS164822</name>
</gene>
<keyword evidence="1" id="KW-0175">Coiled coil</keyword>